<dbReference type="InterPro" id="IPR023321">
    <property type="entry name" value="PINIT"/>
</dbReference>
<dbReference type="Gene3D" id="2.60.120.780">
    <property type="entry name" value="PINIT domain"/>
    <property type="match status" value="1"/>
</dbReference>
<dbReference type="EMBL" id="LWCA01000951">
    <property type="protein sequence ID" value="OAF66374.1"/>
    <property type="molecule type" value="Genomic_DNA"/>
</dbReference>
<dbReference type="Pfam" id="PF14324">
    <property type="entry name" value="PINIT"/>
    <property type="match status" value="1"/>
</dbReference>
<dbReference type="Pfam" id="PF02891">
    <property type="entry name" value="zf-MIZ"/>
    <property type="match status" value="1"/>
</dbReference>
<dbReference type="PROSITE" id="PS51466">
    <property type="entry name" value="PINIT"/>
    <property type="match status" value="1"/>
</dbReference>
<dbReference type="GO" id="GO:0005634">
    <property type="term" value="C:nucleus"/>
    <property type="evidence" value="ECO:0007669"/>
    <property type="project" value="UniProtKB-SubCell"/>
</dbReference>
<organism evidence="14 15">
    <name type="scientific">Intoshia linei</name>
    <dbReference type="NCBI Taxonomy" id="1819745"/>
    <lineage>
        <taxon>Eukaryota</taxon>
        <taxon>Metazoa</taxon>
        <taxon>Spiralia</taxon>
        <taxon>Lophotrochozoa</taxon>
        <taxon>Mesozoa</taxon>
        <taxon>Orthonectida</taxon>
        <taxon>Rhopaluridae</taxon>
        <taxon>Intoshia</taxon>
    </lineage>
</organism>
<evidence type="ECO:0000256" key="1">
    <source>
        <dbReference type="ARBA" id="ARBA00004123"/>
    </source>
</evidence>
<dbReference type="GO" id="GO:0000785">
    <property type="term" value="C:chromatin"/>
    <property type="evidence" value="ECO:0007669"/>
    <property type="project" value="TreeGrafter"/>
</dbReference>
<name>A0A177AYW9_9BILA</name>
<dbReference type="Proteomes" id="UP000078046">
    <property type="component" value="Unassembled WGS sequence"/>
</dbReference>
<keyword evidence="5" id="KW-0479">Metal-binding</keyword>
<comment type="subcellular location">
    <subcellularLocation>
        <location evidence="1">Nucleus</location>
    </subcellularLocation>
</comment>
<evidence type="ECO:0000256" key="7">
    <source>
        <dbReference type="ARBA" id="ARBA00022786"/>
    </source>
</evidence>
<sequence>MDSFYITNHIMKLKISGLVNILNFANRKRTGNKNELQKRVLALVDMEQDIIRRSALLHAATGPTSQSLNAGVCTRHEAKRPKISTKHLTDSVNVESKSEIIPCYLISLPFFKTISTIMPPKVINPGIIYEDCVTKLFFNIPDPLLLQHISDDIENYQIQLRICQARTIAMQKDHFPFRLQVRVNQHEVKLPAAKPSHRQGVESEIPAIPLNITSFINQSTLRHNEVELNFLFDKKDLHCASVYFVKKYSSNDLIQFIKSKEHVTLDGFERLAKEKFHGDRDIILEKITATVICPLTKQKMTLPCRSTSCTHLQCFDAITFTQMNEVNAKWLCPICHQYIFFDTIAIDDYFINILKKVESGVEEVDIFPNVEWKALSGDEYMVLDSSDDNEEPDAANIDFSNVPEEPTDLDIIMISSSDDESIPPLRDPITNDDDSKSLSDGDRLTPDFSNSIVSSGAVLHFEFDKDNDNINEIPEKNEPVKNEETIEIENNEDETPKQKVQPMLVFELSDKNVESLKVIPKKRNIMEELQRAIQQNAQSANLQNPEISKRLQSNPATIDKDSPSIQPKLTHNVHPHQSRIFQRNVANKSYGHLNEKANSQKMCGNTKSFDSVNHVITNNQPIFEEQNHQSAPRRMTINNRHILYNCNPNQFMPKKVRTFLSNRQYDKSHTNNFQPTFSNQHSREMYKYDTNNRAFLDANRTNFGVPCQYRNVKFLNSYVQVIPTSHQQHPTEISNKPHSTTYLFKNPDTTNFNMYNSHNK</sequence>
<dbReference type="GO" id="GO:0016925">
    <property type="term" value="P:protein sumoylation"/>
    <property type="evidence" value="ECO:0007669"/>
    <property type="project" value="UniProtKB-UniPathway"/>
</dbReference>
<comment type="similarity">
    <text evidence="3">Belongs to the PIAS family.</text>
</comment>
<dbReference type="SUPFAM" id="SSF68906">
    <property type="entry name" value="SAP domain"/>
    <property type="match status" value="1"/>
</dbReference>
<dbReference type="Gene3D" id="3.30.40.10">
    <property type="entry name" value="Zinc/RING finger domain, C3HC4 (zinc finger)"/>
    <property type="match status" value="1"/>
</dbReference>
<evidence type="ECO:0000256" key="11">
    <source>
        <dbReference type="SAM" id="MobiDB-lite"/>
    </source>
</evidence>
<keyword evidence="15" id="KW-1185">Reference proteome</keyword>
<keyword evidence="7" id="KW-0833">Ubl conjugation pathway</keyword>
<feature type="compositionally biased region" description="Basic and acidic residues" evidence="11">
    <location>
        <begin position="433"/>
        <end position="444"/>
    </location>
</feature>
<evidence type="ECO:0000259" key="12">
    <source>
        <dbReference type="PROSITE" id="PS51044"/>
    </source>
</evidence>
<dbReference type="GO" id="GO:0008270">
    <property type="term" value="F:zinc ion binding"/>
    <property type="evidence" value="ECO:0007669"/>
    <property type="project" value="UniProtKB-KW"/>
</dbReference>
<evidence type="ECO:0000256" key="6">
    <source>
        <dbReference type="ARBA" id="ARBA00022771"/>
    </source>
</evidence>
<dbReference type="PANTHER" id="PTHR10782:SF94">
    <property type="entry name" value="SUPPRESSOR OF VARIEGATION 2-10, ISOFORM I"/>
    <property type="match status" value="1"/>
</dbReference>
<gene>
    <name evidence="14" type="ORF">A3Q56_05901</name>
</gene>
<feature type="region of interest" description="Disordered" evidence="11">
    <location>
        <begin position="417"/>
        <end position="444"/>
    </location>
</feature>
<accession>A0A177AYW9</accession>
<dbReference type="InterPro" id="IPR013083">
    <property type="entry name" value="Znf_RING/FYVE/PHD"/>
</dbReference>
<evidence type="ECO:0000256" key="4">
    <source>
        <dbReference type="ARBA" id="ARBA00022679"/>
    </source>
</evidence>
<comment type="pathway">
    <text evidence="2">Protein modification; protein sumoylation.</text>
</comment>
<dbReference type="SMART" id="SM00513">
    <property type="entry name" value="SAP"/>
    <property type="match status" value="1"/>
</dbReference>
<comment type="caution">
    <text evidence="14">The sequence shown here is derived from an EMBL/GenBank/DDBJ whole genome shotgun (WGS) entry which is preliminary data.</text>
</comment>
<dbReference type="GO" id="GO:0003712">
    <property type="term" value="F:transcription coregulator activity"/>
    <property type="evidence" value="ECO:0007669"/>
    <property type="project" value="TreeGrafter"/>
</dbReference>
<dbReference type="Gene3D" id="1.10.720.30">
    <property type="entry name" value="SAP domain"/>
    <property type="match status" value="1"/>
</dbReference>
<evidence type="ECO:0000313" key="14">
    <source>
        <dbReference type="EMBL" id="OAF66374.1"/>
    </source>
</evidence>
<dbReference type="InterPro" id="IPR003034">
    <property type="entry name" value="SAP_dom"/>
</dbReference>
<dbReference type="GO" id="GO:0061665">
    <property type="term" value="F:SUMO ligase activity"/>
    <property type="evidence" value="ECO:0007669"/>
    <property type="project" value="TreeGrafter"/>
</dbReference>
<dbReference type="AlphaFoldDB" id="A0A177AYW9"/>
<keyword evidence="8" id="KW-0862">Zinc</keyword>
<evidence type="ECO:0000256" key="10">
    <source>
        <dbReference type="PROSITE-ProRule" id="PRU00452"/>
    </source>
</evidence>
<dbReference type="PANTHER" id="PTHR10782">
    <property type="entry name" value="ZINC FINGER MIZ DOMAIN-CONTAINING PROTEIN"/>
    <property type="match status" value="1"/>
</dbReference>
<reference evidence="14 15" key="1">
    <citation type="submission" date="2016-04" db="EMBL/GenBank/DDBJ databases">
        <title>The genome of Intoshia linei affirms orthonectids as highly simplified spiralians.</title>
        <authorList>
            <person name="Mikhailov K.V."/>
            <person name="Slusarev G.S."/>
            <person name="Nikitin M.A."/>
            <person name="Logacheva M.D."/>
            <person name="Penin A."/>
            <person name="Aleoshin V."/>
            <person name="Panchin Y.V."/>
        </authorList>
    </citation>
    <scope>NUCLEOTIDE SEQUENCE [LARGE SCALE GENOMIC DNA]</scope>
    <source>
        <strain evidence="14">Intl2013</strain>
        <tissue evidence="14">Whole animal</tissue>
    </source>
</reference>
<evidence type="ECO:0000256" key="5">
    <source>
        <dbReference type="ARBA" id="ARBA00022723"/>
    </source>
</evidence>
<dbReference type="InterPro" id="IPR038654">
    <property type="entry name" value="PINIT_sf"/>
</dbReference>
<evidence type="ECO:0000259" key="13">
    <source>
        <dbReference type="PROSITE" id="PS51466"/>
    </source>
</evidence>
<dbReference type="GO" id="GO:0016874">
    <property type="term" value="F:ligase activity"/>
    <property type="evidence" value="ECO:0007669"/>
    <property type="project" value="UniProtKB-KW"/>
</dbReference>
<evidence type="ECO:0000256" key="3">
    <source>
        <dbReference type="ARBA" id="ARBA00005383"/>
    </source>
</evidence>
<evidence type="ECO:0000256" key="9">
    <source>
        <dbReference type="ARBA" id="ARBA00023242"/>
    </source>
</evidence>
<dbReference type="GO" id="GO:0006357">
    <property type="term" value="P:regulation of transcription by RNA polymerase II"/>
    <property type="evidence" value="ECO:0007669"/>
    <property type="project" value="TreeGrafter"/>
</dbReference>
<keyword evidence="6 10" id="KW-0863">Zinc-finger</keyword>
<feature type="domain" description="PINIT" evidence="13">
    <location>
        <begin position="86"/>
        <end position="248"/>
    </location>
</feature>
<dbReference type="InterPro" id="IPR004181">
    <property type="entry name" value="Znf_MIZ"/>
</dbReference>
<dbReference type="PROSITE" id="PS51044">
    <property type="entry name" value="ZF_SP_RING"/>
    <property type="match status" value="1"/>
</dbReference>
<dbReference type="OrthoDB" id="10263264at2759"/>
<proteinExistence type="inferred from homology"/>
<evidence type="ECO:0000313" key="15">
    <source>
        <dbReference type="Proteomes" id="UP000078046"/>
    </source>
</evidence>
<evidence type="ECO:0000256" key="2">
    <source>
        <dbReference type="ARBA" id="ARBA00004718"/>
    </source>
</evidence>
<keyword evidence="14" id="KW-0436">Ligase</keyword>
<dbReference type="UniPathway" id="UPA00886"/>
<evidence type="ECO:0000256" key="8">
    <source>
        <dbReference type="ARBA" id="ARBA00022833"/>
    </source>
</evidence>
<dbReference type="InterPro" id="IPR036361">
    <property type="entry name" value="SAP_dom_sf"/>
</dbReference>
<protein>
    <submittedName>
        <fullName evidence="14">E3 SUMO-protein ligase PIAS4</fullName>
    </submittedName>
</protein>
<feature type="domain" description="SP-RING-type" evidence="12">
    <location>
        <begin position="278"/>
        <end position="359"/>
    </location>
</feature>
<keyword evidence="9" id="KW-0539">Nucleus</keyword>
<keyword evidence="4" id="KW-0808">Transferase</keyword>